<proteinExistence type="predicted"/>
<organism evidence="1 2">
    <name type="scientific">Yoonia rhodophyticola</name>
    <dbReference type="NCBI Taxonomy" id="3137370"/>
    <lineage>
        <taxon>Bacteria</taxon>
        <taxon>Pseudomonadati</taxon>
        <taxon>Pseudomonadota</taxon>
        <taxon>Alphaproteobacteria</taxon>
        <taxon>Rhodobacterales</taxon>
        <taxon>Paracoccaceae</taxon>
        <taxon>Yoonia</taxon>
    </lineage>
</organism>
<dbReference type="AlphaFoldDB" id="A0AAN0NL41"/>
<protein>
    <submittedName>
        <fullName evidence="1">Uncharacterized protein</fullName>
    </submittedName>
</protein>
<evidence type="ECO:0000313" key="2">
    <source>
        <dbReference type="Proteomes" id="UP001470809"/>
    </source>
</evidence>
<dbReference type="Proteomes" id="UP001470809">
    <property type="component" value="Chromosome"/>
</dbReference>
<keyword evidence="2" id="KW-1185">Reference proteome</keyword>
<name>A0AAN0NL41_9RHOB</name>
<reference evidence="1 2" key="2">
    <citation type="submission" date="2024-08" db="EMBL/GenBank/DDBJ databases">
        <title>Phylogenomic analyses of a clade within the roseobacter group suggest taxonomic reassignments of species of the genera Aestuariivita, Citreicella, Loktanella, Nautella, Pelagibaca, Ruegeria, Thalassobius, Thiobacimonas and Tropicibacter, and the proposal o.</title>
        <authorList>
            <person name="Jeon C.O."/>
        </authorList>
    </citation>
    <scope>NUCLEOTIDE SEQUENCE [LARGE SCALE GENOMIC DNA]</scope>
    <source>
        <strain evidence="1 2">SS1-5</strain>
    </source>
</reference>
<reference evidence="2" key="1">
    <citation type="submission" date="2024-04" db="EMBL/GenBank/DDBJ databases">
        <title>Phylogenomic analyses of a clade within the roseobacter group suggest taxonomic reassignments of species of the genera Aestuariivita, Citreicella, Loktanella, Nautella, Pelagibaca, Ruegeria, Thalassobius, Thiobacimonas and Tropicibacter, and the proposal o.</title>
        <authorList>
            <person name="Jeon C.O."/>
        </authorList>
    </citation>
    <scope>NUCLEOTIDE SEQUENCE [LARGE SCALE GENOMIC DNA]</scope>
    <source>
        <strain evidence="2">SS1-5</strain>
    </source>
</reference>
<dbReference type="EMBL" id="CP151767">
    <property type="protein sequence ID" value="WZU66299.1"/>
    <property type="molecule type" value="Genomic_DNA"/>
</dbReference>
<gene>
    <name evidence="1" type="ORF">AABB31_14670</name>
</gene>
<dbReference type="KEGG" id="yrh:AABB31_14670"/>
<accession>A0AAN0NL41</accession>
<evidence type="ECO:0000313" key="1">
    <source>
        <dbReference type="EMBL" id="WZU66299.1"/>
    </source>
</evidence>
<dbReference type="RefSeq" id="WP_342075625.1">
    <property type="nucleotide sequence ID" value="NZ_CP151767.2"/>
</dbReference>
<sequence>MDCEDNLPVYSGHEDLISWIDVTGITDRSAMYLRWARDVATYYNITLCDELDAGIVGWFANWLTIQPRISMDWSASGLDVDEHVSFLRLYQQVNNIPVGDIDEKYRFLIDPSLTTSLDVQEMPYGVVWLRVEKDEVVAEIRRLTAIYSIPTIDEIEAELAAEGGTVILGRVEGAPLCVPGDAQTFKNLAGAKRNGHWSVRAATAGPTASRNRHNAMAYQVEKCGNLEYSLRTDATRSSYAPLADGLCPTSPPGKNGRFAYPCLIVDAKYSTGPFGFYQRRRDYYRRVDAAKRAGRFVPPFLRNVTAAAAKARYQDVRRQELGQVDNYLGAIADREIPYWRLMYICNTTRTASYFLKEVLKFIPGYQAFAGVVVSRKNAPRQNWIS</sequence>